<keyword evidence="2" id="KW-1185">Reference proteome</keyword>
<evidence type="ECO:0000313" key="2">
    <source>
        <dbReference type="Proteomes" id="UP000016960"/>
    </source>
</evidence>
<accession>U5DD10</accession>
<dbReference type="AlphaFoldDB" id="U5DD10"/>
<reference evidence="1 2" key="1">
    <citation type="submission" date="2013-05" db="EMBL/GenBank/DDBJ databases">
        <title>Draft genome sequence of Rubidibacter lacunae KORDI 51-2.</title>
        <authorList>
            <person name="Choi D.H."/>
            <person name="Noh J.H."/>
            <person name="Kwon K.-K."/>
            <person name="Lee J.-H."/>
            <person name="Ryu J.-Y."/>
        </authorList>
    </citation>
    <scope>NUCLEOTIDE SEQUENCE [LARGE SCALE GENOMIC DNA]</scope>
    <source>
        <strain evidence="1 2">KORDI 51-2</strain>
    </source>
</reference>
<proteinExistence type="predicted"/>
<name>U5DD10_9CHRO</name>
<dbReference type="STRING" id="582515.KR51_00009310"/>
<dbReference type="Proteomes" id="UP000016960">
    <property type="component" value="Unassembled WGS sequence"/>
</dbReference>
<sequence length="55" mass="5797">MQALSRAAPTDRSAVPVFQGTGVKSQVRSGSIPTDGELQWGVMPLDEVTALGKVR</sequence>
<organism evidence="1 2">
    <name type="scientific">Rubidibacter lacunae KORDI 51-2</name>
    <dbReference type="NCBI Taxonomy" id="582515"/>
    <lineage>
        <taxon>Bacteria</taxon>
        <taxon>Bacillati</taxon>
        <taxon>Cyanobacteriota</taxon>
        <taxon>Cyanophyceae</taxon>
        <taxon>Oscillatoriophycideae</taxon>
        <taxon>Chroococcales</taxon>
        <taxon>Aphanothecaceae</taxon>
        <taxon>Rubidibacter</taxon>
    </lineage>
</organism>
<comment type="caution">
    <text evidence="1">The sequence shown here is derived from an EMBL/GenBank/DDBJ whole genome shotgun (WGS) entry which is preliminary data.</text>
</comment>
<dbReference type="InParanoid" id="U5DD10"/>
<gene>
    <name evidence="1" type="ORF">KR51_00009310</name>
</gene>
<dbReference type="EMBL" id="ASSJ01000021">
    <property type="protein sequence ID" value="ERN42408.1"/>
    <property type="molecule type" value="Genomic_DNA"/>
</dbReference>
<evidence type="ECO:0000313" key="1">
    <source>
        <dbReference type="EMBL" id="ERN42408.1"/>
    </source>
</evidence>
<protein>
    <submittedName>
        <fullName evidence="1">Uncharacterized protein</fullName>
    </submittedName>
</protein>